<accession>A6DII7</accession>
<dbReference type="EMBL" id="ABCK01000005">
    <property type="protein sequence ID" value="EDM28273.1"/>
    <property type="molecule type" value="Genomic_DNA"/>
</dbReference>
<dbReference type="InterPro" id="IPR007627">
    <property type="entry name" value="RNA_pol_sigma70_r2"/>
</dbReference>
<dbReference type="OrthoDB" id="9811196at2"/>
<organism evidence="7 8">
    <name type="scientific">Lentisphaera araneosa HTCC2155</name>
    <dbReference type="NCBI Taxonomy" id="313628"/>
    <lineage>
        <taxon>Bacteria</taxon>
        <taxon>Pseudomonadati</taxon>
        <taxon>Lentisphaerota</taxon>
        <taxon>Lentisphaeria</taxon>
        <taxon>Lentisphaerales</taxon>
        <taxon>Lentisphaeraceae</taxon>
        <taxon>Lentisphaera</taxon>
    </lineage>
</organism>
<keyword evidence="5" id="KW-0804">Transcription</keyword>
<sequence length="192" mass="22617">MSFTTRHSLIAKVLKGDEISWEQFDQDYRPLIIMRGQDRGLSSKEIDDLIQDTLLSLFKSKEKFIFDKSRGKFRNYFKTIIDRRAFDIMRRRPPIGEDYQDHKDSLISSANDLENRWESAWQEMVLNEAIEQVRVQVSEEAYQIFEMSVVKGFEAKYIAKTLSISVDAVYLAKHRTLKKVQQIVQSLKENEL</sequence>
<evidence type="ECO:0000256" key="3">
    <source>
        <dbReference type="ARBA" id="ARBA00023082"/>
    </source>
</evidence>
<dbReference type="InterPro" id="IPR014284">
    <property type="entry name" value="RNA_pol_sigma-70_dom"/>
</dbReference>
<gene>
    <name evidence="7" type="ORF">LNTAR_10171</name>
</gene>
<reference evidence="7 8" key="1">
    <citation type="journal article" date="2010" name="J. Bacteriol.">
        <title>Genome sequence of Lentisphaera araneosa HTCC2155T, the type species of the order Lentisphaerales in the phylum Lentisphaerae.</title>
        <authorList>
            <person name="Thrash J.C."/>
            <person name="Cho J.C."/>
            <person name="Vergin K.L."/>
            <person name="Morris R.M."/>
            <person name="Giovannoni S.J."/>
        </authorList>
    </citation>
    <scope>NUCLEOTIDE SEQUENCE [LARGE SCALE GENOMIC DNA]</scope>
    <source>
        <strain evidence="7 8">HTCC2155</strain>
    </source>
</reference>
<dbReference type="eggNOG" id="COG1595">
    <property type="taxonomic scope" value="Bacteria"/>
</dbReference>
<dbReference type="NCBIfam" id="TIGR02937">
    <property type="entry name" value="sigma70-ECF"/>
    <property type="match status" value="1"/>
</dbReference>
<feature type="domain" description="RNA polymerase sigma-70 region 2" evidence="6">
    <location>
        <begin position="42"/>
        <end position="92"/>
    </location>
</feature>
<dbReference type="AlphaFoldDB" id="A6DII7"/>
<keyword evidence="2" id="KW-0805">Transcription regulation</keyword>
<evidence type="ECO:0000313" key="7">
    <source>
        <dbReference type="EMBL" id="EDM28273.1"/>
    </source>
</evidence>
<keyword evidence="4" id="KW-0238">DNA-binding</keyword>
<evidence type="ECO:0000256" key="2">
    <source>
        <dbReference type="ARBA" id="ARBA00023015"/>
    </source>
</evidence>
<keyword evidence="3" id="KW-0731">Sigma factor</keyword>
<keyword evidence="8" id="KW-1185">Reference proteome</keyword>
<dbReference type="PANTHER" id="PTHR43133:SF8">
    <property type="entry name" value="RNA POLYMERASE SIGMA FACTOR HI_1459-RELATED"/>
    <property type="match status" value="1"/>
</dbReference>
<dbReference type="GO" id="GO:0006352">
    <property type="term" value="P:DNA-templated transcription initiation"/>
    <property type="evidence" value="ECO:0007669"/>
    <property type="project" value="InterPro"/>
</dbReference>
<dbReference type="Gene3D" id="1.10.1740.10">
    <property type="match status" value="1"/>
</dbReference>
<dbReference type="SUPFAM" id="SSF88659">
    <property type="entry name" value="Sigma3 and sigma4 domains of RNA polymerase sigma factors"/>
    <property type="match status" value="1"/>
</dbReference>
<comment type="caution">
    <text evidence="7">The sequence shown here is derived from an EMBL/GenBank/DDBJ whole genome shotgun (WGS) entry which is preliminary data.</text>
</comment>
<dbReference type="RefSeq" id="WP_007277718.1">
    <property type="nucleotide sequence ID" value="NZ_ABCK01000005.1"/>
</dbReference>
<dbReference type="Proteomes" id="UP000004947">
    <property type="component" value="Unassembled WGS sequence"/>
</dbReference>
<evidence type="ECO:0000259" key="6">
    <source>
        <dbReference type="Pfam" id="PF04542"/>
    </source>
</evidence>
<evidence type="ECO:0000256" key="5">
    <source>
        <dbReference type="ARBA" id="ARBA00023163"/>
    </source>
</evidence>
<dbReference type="InterPro" id="IPR036388">
    <property type="entry name" value="WH-like_DNA-bd_sf"/>
</dbReference>
<dbReference type="GO" id="GO:0003677">
    <property type="term" value="F:DNA binding"/>
    <property type="evidence" value="ECO:0007669"/>
    <property type="project" value="UniProtKB-KW"/>
</dbReference>
<protein>
    <submittedName>
        <fullName evidence="7">Probable extracytoplasmic function alternative sigma factor</fullName>
    </submittedName>
</protein>
<dbReference type="Gene3D" id="1.10.10.10">
    <property type="entry name" value="Winged helix-like DNA-binding domain superfamily/Winged helix DNA-binding domain"/>
    <property type="match status" value="1"/>
</dbReference>
<dbReference type="InterPro" id="IPR039425">
    <property type="entry name" value="RNA_pol_sigma-70-like"/>
</dbReference>
<evidence type="ECO:0000313" key="8">
    <source>
        <dbReference type="Proteomes" id="UP000004947"/>
    </source>
</evidence>
<dbReference type="Pfam" id="PF04542">
    <property type="entry name" value="Sigma70_r2"/>
    <property type="match status" value="1"/>
</dbReference>
<comment type="similarity">
    <text evidence="1">Belongs to the sigma-70 factor family. ECF subfamily.</text>
</comment>
<dbReference type="GO" id="GO:0016987">
    <property type="term" value="F:sigma factor activity"/>
    <property type="evidence" value="ECO:0007669"/>
    <property type="project" value="UniProtKB-KW"/>
</dbReference>
<proteinExistence type="inferred from homology"/>
<dbReference type="PANTHER" id="PTHR43133">
    <property type="entry name" value="RNA POLYMERASE ECF-TYPE SIGMA FACTO"/>
    <property type="match status" value="1"/>
</dbReference>
<evidence type="ECO:0000256" key="1">
    <source>
        <dbReference type="ARBA" id="ARBA00010641"/>
    </source>
</evidence>
<name>A6DII7_9BACT</name>
<dbReference type="InterPro" id="IPR013324">
    <property type="entry name" value="RNA_pol_sigma_r3/r4-like"/>
</dbReference>
<dbReference type="STRING" id="313628.LNTAR_10171"/>
<dbReference type="InterPro" id="IPR013325">
    <property type="entry name" value="RNA_pol_sigma_r2"/>
</dbReference>
<evidence type="ECO:0000256" key="4">
    <source>
        <dbReference type="ARBA" id="ARBA00023125"/>
    </source>
</evidence>
<dbReference type="SUPFAM" id="SSF88946">
    <property type="entry name" value="Sigma2 domain of RNA polymerase sigma factors"/>
    <property type="match status" value="1"/>
</dbReference>